<dbReference type="EMBL" id="OOGT01000109">
    <property type="protein sequence ID" value="SPL71133.1"/>
    <property type="molecule type" value="Genomic_DNA"/>
</dbReference>
<gene>
    <name evidence="1" type="ORF">KPC_2311</name>
</gene>
<accession>A0A2U3N0H9</accession>
<keyword evidence="2" id="KW-1185">Reference proteome</keyword>
<sequence>MAREASPRGMIDKESAQVLTAFTLGAAKLRVSRVNCLGC</sequence>
<protein>
    <submittedName>
        <fullName evidence="1">Uncharacterized protein</fullName>
    </submittedName>
</protein>
<name>A0A2U3N0H9_9GAMM</name>
<proteinExistence type="predicted"/>
<dbReference type="InParanoid" id="A0A2U3N0H9"/>
<dbReference type="Proteomes" id="UP000245974">
    <property type="component" value="Unassembled WGS sequence"/>
</dbReference>
<evidence type="ECO:0000313" key="1">
    <source>
        <dbReference type="EMBL" id="SPL71133.1"/>
    </source>
</evidence>
<dbReference type="AlphaFoldDB" id="A0A2U3N0H9"/>
<evidence type="ECO:0000313" key="2">
    <source>
        <dbReference type="Proteomes" id="UP000245974"/>
    </source>
</evidence>
<organism evidence="1 2">
    <name type="scientific">Acinetobacter stercoris</name>
    <dbReference type="NCBI Taxonomy" id="2126983"/>
    <lineage>
        <taxon>Bacteria</taxon>
        <taxon>Pseudomonadati</taxon>
        <taxon>Pseudomonadota</taxon>
        <taxon>Gammaproteobacteria</taxon>
        <taxon>Moraxellales</taxon>
        <taxon>Moraxellaceae</taxon>
        <taxon>Acinetobacter</taxon>
    </lineage>
</organism>
<reference evidence="2" key="1">
    <citation type="submission" date="2018-03" db="EMBL/GenBank/DDBJ databases">
        <authorList>
            <person name="Blom J."/>
        </authorList>
    </citation>
    <scope>NUCLEOTIDE SEQUENCE [LARGE SCALE GENOMIC DNA]</scope>
    <source>
        <strain evidence="2">KPC-SM-21</strain>
    </source>
</reference>